<dbReference type="AlphaFoldDB" id="A0A0C9WUX7"/>
<dbReference type="OrthoDB" id="3254429at2759"/>
<keyword evidence="3" id="KW-1185">Reference proteome</keyword>
<sequence>MSPDECDCLGVFEPILELSKSTILPFPTFTVLCSPTENVFATQIRTGPSYPVPAADDYEHSPYDSSDNEDQPIHPLTLPGAKSKKKAYNVYWGHSTGTSSAEIQVKYFSGACYEGFPSVEDAIAAWDIAVVSNAIGPPPAGAHRRPRNNAQPSTPSQSMNSNPSHSPISMPSHGGSSTLCGSSNPSLRSSSTSETITSATPPATPSSRGSVACLTSITTALEGLSVDAYFIVIRGQTPSVYTSSSAALAATGNGARGLCCMVATRELANAMFVDHMMSGDVETIL</sequence>
<organism evidence="2 3">
    <name type="scientific">Laccaria amethystina LaAM-08-1</name>
    <dbReference type="NCBI Taxonomy" id="1095629"/>
    <lineage>
        <taxon>Eukaryota</taxon>
        <taxon>Fungi</taxon>
        <taxon>Dikarya</taxon>
        <taxon>Basidiomycota</taxon>
        <taxon>Agaricomycotina</taxon>
        <taxon>Agaricomycetes</taxon>
        <taxon>Agaricomycetidae</taxon>
        <taxon>Agaricales</taxon>
        <taxon>Agaricineae</taxon>
        <taxon>Hydnangiaceae</taxon>
        <taxon>Laccaria</taxon>
    </lineage>
</organism>
<evidence type="ECO:0000256" key="1">
    <source>
        <dbReference type="SAM" id="MobiDB-lite"/>
    </source>
</evidence>
<evidence type="ECO:0000313" key="2">
    <source>
        <dbReference type="EMBL" id="KIJ92383.1"/>
    </source>
</evidence>
<feature type="compositionally biased region" description="Polar residues" evidence="1">
    <location>
        <begin position="151"/>
        <end position="181"/>
    </location>
</feature>
<gene>
    <name evidence="2" type="ORF">K443DRAFT_13643</name>
</gene>
<feature type="compositionally biased region" description="Low complexity" evidence="1">
    <location>
        <begin position="182"/>
        <end position="210"/>
    </location>
</feature>
<reference evidence="3" key="2">
    <citation type="submission" date="2015-01" db="EMBL/GenBank/DDBJ databases">
        <title>Evolutionary Origins and Diversification of the Mycorrhizal Mutualists.</title>
        <authorList>
            <consortium name="DOE Joint Genome Institute"/>
            <consortium name="Mycorrhizal Genomics Consortium"/>
            <person name="Kohler A."/>
            <person name="Kuo A."/>
            <person name="Nagy L.G."/>
            <person name="Floudas D."/>
            <person name="Copeland A."/>
            <person name="Barry K.W."/>
            <person name="Cichocki N."/>
            <person name="Veneault-Fourrey C."/>
            <person name="LaButti K."/>
            <person name="Lindquist E.A."/>
            <person name="Lipzen A."/>
            <person name="Lundell T."/>
            <person name="Morin E."/>
            <person name="Murat C."/>
            <person name="Riley R."/>
            <person name="Ohm R."/>
            <person name="Sun H."/>
            <person name="Tunlid A."/>
            <person name="Henrissat B."/>
            <person name="Grigoriev I.V."/>
            <person name="Hibbett D.S."/>
            <person name="Martin F."/>
        </authorList>
    </citation>
    <scope>NUCLEOTIDE SEQUENCE [LARGE SCALE GENOMIC DNA]</scope>
    <source>
        <strain evidence="3">LaAM-08-1</strain>
    </source>
</reference>
<reference evidence="2 3" key="1">
    <citation type="submission" date="2014-04" db="EMBL/GenBank/DDBJ databases">
        <authorList>
            <consortium name="DOE Joint Genome Institute"/>
            <person name="Kuo A."/>
            <person name="Kohler A."/>
            <person name="Nagy L.G."/>
            <person name="Floudas D."/>
            <person name="Copeland A."/>
            <person name="Barry K.W."/>
            <person name="Cichocki N."/>
            <person name="Veneault-Fourrey C."/>
            <person name="LaButti K."/>
            <person name="Lindquist E.A."/>
            <person name="Lipzen A."/>
            <person name="Lundell T."/>
            <person name="Morin E."/>
            <person name="Murat C."/>
            <person name="Sun H."/>
            <person name="Tunlid A."/>
            <person name="Henrissat B."/>
            <person name="Grigoriev I.V."/>
            <person name="Hibbett D.S."/>
            <person name="Martin F."/>
            <person name="Nordberg H.P."/>
            <person name="Cantor M.N."/>
            <person name="Hua S.X."/>
        </authorList>
    </citation>
    <scope>NUCLEOTIDE SEQUENCE [LARGE SCALE GENOMIC DNA]</scope>
    <source>
        <strain evidence="2 3">LaAM-08-1</strain>
    </source>
</reference>
<proteinExistence type="predicted"/>
<name>A0A0C9WUX7_9AGAR</name>
<dbReference type="HOGENOM" id="CLU_976827_0_0_1"/>
<feature type="region of interest" description="Disordered" evidence="1">
    <location>
        <begin position="137"/>
        <end position="210"/>
    </location>
</feature>
<dbReference type="EMBL" id="KN838914">
    <property type="protein sequence ID" value="KIJ92383.1"/>
    <property type="molecule type" value="Genomic_DNA"/>
</dbReference>
<accession>A0A0C9WUX7</accession>
<dbReference type="STRING" id="1095629.A0A0C9WUX7"/>
<dbReference type="Proteomes" id="UP000054477">
    <property type="component" value="Unassembled WGS sequence"/>
</dbReference>
<feature type="region of interest" description="Disordered" evidence="1">
    <location>
        <begin position="51"/>
        <end position="80"/>
    </location>
</feature>
<protein>
    <submittedName>
        <fullName evidence="2">Uncharacterized protein</fullName>
    </submittedName>
</protein>
<evidence type="ECO:0000313" key="3">
    <source>
        <dbReference type="Proteomes" id="UP000054477"/>
    </source>
</evidence>